<sequence length="304" mass="34166">MEIKVFSLRIGSLPIKGRIVVEVADCCRRKRCRGPEIQHIPDYPTTILTSSWIGECQHLREEVATLLNNGYLREFLSDRAKKNYGRNQDIAEPSKPAAWSPRMMINMIFGGDEVNRVRFSAAKKTNISVNHGKRIRKISEDDITFTEEDDDGLLLPHNDALVISFNVLDFKIKRMLVDTGSSANIIQWRVLEQAKLTGNIVPTTKLLAGFNLTSVTTRGEILLPTHAEGVTQTTLFEVVDGDMGYNIILGRPWIHEIKVVPLTYHQLLKFPTLEGIKQIIGDQPATREMNTIIISSSKGNNSSK</sequence>
<dbReference type="KEGG" id="nta:107808773"/>
<dbReference type="SUPFAM" id="SSF50630">
    <property type="entry name" value="Acid proteases"/>
    <property type="match status" value="1"/>
</dbReference>
<protein>
    <submittedName>
        <fullName evidence="1">Uncharacterized protein</fullName>
    </submittedName>
</protein>
<dbReference type="PANTHER" id="PTHR33240:SF8">
    <property type="entry name" value="OS03G0439900 PROTEIN"/>
    <property type="match status" value="1"/>
</dbReference>
<proteinExistence type="predicted"/>
<dbReference type="PANTHER" id="PTHR33240">
    <property type="entry name" value="OS08G0508500 PROTEIN"/>
    <property type="match status" value="1"/>
</dbReference>
<dbReference type="AlphaFoldDB" id="A0A1S4BIW7"/>
<dbReference type="OrthoDB" id="2919534at2759"/>
<dbReference type="RefSeq" id="XP_016488828.1">
    <property type="nucleotide sequence ID" value="XM_016633342.1"/>
</dbReference>
<gene>
    <name evidence="1" type="primary">LOC107808773</name>
</gene>
<dbReference type="PaxDb" id="4097-A0A1S4BIW7"/>
<dbReference type="InterPro" id="IPR021109">
    <property type="entry name" value="Peptidase_aspartic_dom_sf"/>
</dbReference>
<reference evidence="1" key="1">
    <citation type="submission" date="2025-08" db="UniProtKB">
        <authorList>
            <consortium name="RefSeq"/>
        </authorList>
    </citation>
    <scope>IDENTIFICATION</scope>
</reference>
<accession>A0A1S4BIW7</accession>
<name>A0A1S4BIW7_TOBAC</name>
<evidence type="ECO:0000313" key="1">
    <source>
        <dbReference type="RefSeq" id="XP_016488828.1"/>
    </source>
</evidence>
<organism evidence="1">
    <name type="scientific">Nicotiana tabacum</name>
    <name type="common">Common tobacco</name>
    <dbReference type="NCBI Taxonomy" id="4097"/>
    <lineage>
        <taxon>Eukaryota</taxon>
        <taxon>Viridiplantae</taxon>
        <taxon>Streptophyta</taxon>
        <taxon>Embryophyta</taxon>
        <taxon>Tracheophyta</taxon>
        <taxon>Spermatophyta</taxon>
        <taxon>Magnoliopsida</taxon>
        <taxon>eudicotyledons</taxon>
        <taxon>Gunneridae</taxon>
        <taxon>Pentapetalae</taxon>
        <taxon>asterids</taxon>
        <taxon>lamiids</taxon>
        <taxon>Solanales</taxon>
        <taxon>Solanaceae</taxon>
        <taxon>Nicotianoideae</taxon>
        <taxon>Nicotianeae</taxon>
        <taxon>Nicotiana</taxon>
    </lineage>
</organism>
<dbReference type="Gene3D" id="2.40.70.10">
    <property type="entry name" value="Acid Proteases"/>
    <property type="match status" value="1"/>
</dbReference>
<dbReference type="CDD" id="cd00303">
    <property type="entry name" value="retropepsin_like"/>
    <property type="match status" value="1"/>
</dbReference>